<evidence type="ECO:0000256" key="2">
    <source>
        <dbReference type="ARBA" id="ARBA00023004"/>
    </source>
</evidence>
<dbReference type="InterPro" id="IPR005123">
    <property type="entry name" value="Oxoglu/Fe-dep_dioxygenase_dom"/>
</dbReference>
<accession>A0ABD1Y5C0</accession>
<dbReference type="AlphaFoldDB" id="A0ABD1Y5C0"/>
<name>A0ABD1Y5C0_9MARC</name>
<comment type="caution">
    <text evidence="5">The sequence shown here is derived from an EMBL/GenBank/DDBJ whole genome shotgun (WGS) entry which is preliminary data.</text>
</comment>
<dbReference type="PROSITE" id="PS51471">
    <property type="entry name" value="FE2OG_OXY"/>
    <property type="match status" value="1"/>
</dbReference>
<comment type="similarity">
    <text evidence="3">Belongs to the iron/ascorbate-dependent oxidoreductase family.</text>
</comment>
<keyword evidence="6" id="KW-1185">Reference proteome</keyword>
<evidence type="ECO:0000256" key="1">
    <source>
        <dbReference type="ARBA" id="ARBA00022723"/>
    </source>
</evidence>
<sequence>MQEELLASIASLNQRTDCALTNVGILSVLLQGCCKLPQVYVQPEEDRIQTSRKEAKHSSPCADQEESIRLPLIDISVFESYLESDPRRSEMLAKIVESSRTWGFIQVVGHGVDLELIKASEEEAHRLFQLPVSVKQNALRLPGSLFGYGANFWLNLPAMNWAESFSISKSNAKEYAAKLLPNHYERFSNVMEEYIRQVEGLGHRFRRILTEGLGLPANHFDRYFGPDETEVNLRLNFYPPCPEPSKALGLKAHRDPHFLTLLHQDDTGGLQIWNEARDEWFNVKPIPNSFVINVGDMLQAASNGICRSVLHRAVVNESRSRLSMACFYNTGATIVAPDELITSERPQKYRPFSWKEYVKEAYTYTTGAVSQFEELYSI</sequence>
<evidence type="ECO:0000313" key="5">
    <source>
        <dbReference type="EMBL" id="KAL2621966.1"/>
    </source>
</evidence>
<dbReference type="InterPro" id="IPR026992">
    <property type="entry name" value="DIOX_N"/>
</dbReference>
<dbReference type="Proteomes" id="UP001605036">
    <property type="component" value="Unassembled WGS sequence"/>
</dbReference>
<dbReference type="InterPro" id="IPR044861">
    <property type="entry name" value="IPNS-like_FE2OG_OXY"/>
</dbReference>
<keyword evidence="2 3" id="KW-0408">Iron</keyword>
<keyword evidence="1 3" id="KW-0479">Metal-binding</keyword>
<dbReference type="Gene3D" id="2.60.120.330">
    <property type="entry name" value="B-lactam Antibiotic, Isopenicillin N Synthase, Chain"/>
    <property type="match status" value="1"/>
</dbReference>
<protein>
    <recommendedName>
        <fullName evidence="4">Fe2OG dioxygenase domain-containing protein</fullName>
    </recommendedName>
</protein>
<feature type="domain" description="Fe2OG dioxygenase" evidence="4">
    <location>
        <begin position="228"/>
        <end position="330"/>
    </location>
</feature>
<evidence type="ECO:0000256" key="3">
    <source>
        <dbReference type="RuleBase" id="RU003682"/>
    </source>
</evidence>
<dbReference type="GO" id="GO:0046872">
    <property type="term" value="F:metal ion binding"/>
    <property type="evidence" value="ECO:0007669"/>
    <property type="project" value="UniProtKB-KW"/>
</dbReference>
<evidence type="ECO:0000259" key="4">
    <source>
        <dbReference type="PROSITE" id="PS51471"/>
    </source>
</evidence>
<dbReference type="PANTHER" id="PTHR47990">
    <property type="entry name" value="2-OXOGLUTARATE (2OG) AND FE(II)-DEPENDENT OXYGENASE SUPERFAMILY PROTEIN-RELATED"/>
    <property type="match status" value="1"/>
</dbReference>
<dbReference type="EMBL" id="JBHFFA010000006">
    <property type="protein sequence ID" value="KAL2621966.1"/>
    <property type="molecule type" value="Genomic_DNA"/>
</dbReference>
<dbReference type="InterPro" id="IPR027443">
    <property type="entry name" value="IPNS-like_sf"/>
</dbReference>
<dbReference type="SUPFAM" id="SSF51197">
    <property type="entry name" value="Clavaminate synthase-like"/>
    <property type="match status" value="1"/>
</dbReference>
<organism evidence="5 6">
    <name type="scientific">Riccia fluitans</name>
    <dbReference type="NCBI Taxonomy" id="41844"/>
    <lineage>
        <taxon>Eukaryota</taxon>
        <taxon>Viridiplantae</taxon>
        <taxon>Streptophyta</taxon>
        <taxon>Embryophyta</taxon>
        <taxon>Marchantiophyta</taxon>
        <taxon>Marchantiopsida</taxon>
        <taxon>Marchantiidae</taxon>
        <taxon>Marchantiales</taxon>
        <taxon>Ricciaceae</taxon>
        <taxon>Riccia</taxon>
    </lineage>
</organism>
<reference evidence="5 6" key="1">
    <citation type="submission" date="2024-09" db="EMBL/GenBank/DDBJ databases">
        <title>Chromosome-scale assembly of Riccia fluitans.</title>
        <authorList>
            <person name="Paukszto L."/>
            <person name="Sawicki J."/>
            <person name="Karawczyk K."/>
            <person name="Piernik-Szablinska J."/>
            <person name="Szczecinska M."/>
            <person name="Mazdziarz M."/>
        </authorList>
    </citation>
    <scope>NUCLEOTIDE SEQUENCE [LARGE SCALE GENOMIC DNA]</scope>
    <source>
        <strain evidence="5">Rf_01</strain>
        <tissue evidence="5">Aerial parts of the thallus</tissue>
    </source>
</reference>
<keyword evidence="3" id="KW-0560">Oxidoreductase</keyword>
<gene>
    <name evidence="5" type="ORF">R1flu_002171</name>
</gene>
<evidence type="ECO:0000313" key="6">
    <source>
        <dbReference type="Proteomes" id="UP001605036"/>
    </source>
</evidence>
<dbReference type="InterPro" id="IPR050231">
    <property type="entry name" value="Iron_ascorbate_oxido_reductase"/>
</dbReference>
<proteinExistence type="inferred from homology"/>
<dbReference type="Pfam" id="PF03171">
    <property type="entry name" value="2OG-FeII_Oxy"/>
    <property type="match status" value="1"/>
</dbReference>
<dbReference type="Pfam" id="PF14226">
    <property type="entry name" value="DIOX_N"/>
    <property type="match status" value="1"/>
</dbReference>
<dbReference type="GO" id="GO:0016491">
    <property type="term" value="F:oxidoreductase activity"/>
    <property type="evidence" value="ECO:0007669"/>
    <property type="project" value="UniProtKB-KW"/>
</dbReference>